<dbReference type="Pfam" id="PF08843">
    <property type="entry name" value="AbiEii"/>
    <property type="match status" value="1"/>
</dbReference>
<sequence>MDELHLRLIRLGLEALGDDFGFALAGGYAVQAHHIVQRLSDDVDLFAPIERRGEMPAATERIVSVLGDNGYRVEILQQAETYVRLMVSDPVSGQETKVELVAEFLQRSPVASEWGPVLHRDDVAAGKMEALFSRAEVRDFIDVDALIQAGYSRERLIELAAQRDAGFDRAVLAQMLAGVGRFSDRQFLVYGVDQARVDGIRAQFEDWRQELQSPGADGARTAAARASSPAANRARADSDAPAGPVPQAAGEPRREPPSNGPRRR</sequence>
<name>A0A918T5F9_9ACTN</name>
<dbReference type="EMBL" id="BMUL01000012">
    <property type="protein sequence ID" value="GHA96480.1"/>
    <property type="molecule type" value="Genomic_DNA"/>
</dbReference>
<reference evidence="2" key="2">
    <citation type="submission" date="2020-09" db="EMBL/GenBank/DDBJ databases">
        <authorList>
            <person name="Sun Q."/>
            <person name="Ohkuma M."/>
        </authorList>
    </citation>
    <scope>NUCLEOTIDE SEQUENCE</scope>
    <source>
        <strain evidence="2">JCM 4518</strain>
    </source>
</reference>
<evidence type="ECO:0000313" key="2">
    <source>
        <dbReference type="EMBL" id="GHA96480.1"/>
    </source>
</evidence>
<proteinExistence type="predicted"/>
<organism evidence="2 3">
    <name type="scientific">Streptomyces termitum</name>
    <dbReference type="NCBI Taxonomy" id="67368"/>
    <lineage>
        <taxon>Bacteria</taxon>
        <taxon>Bacillati</taxon>
        <taxon>Actinomycetota</taxon>
        <taxon>Actinomycetes</taxon>
        <taxon>Kitasatosporales</taxon>
        <taxon>Streptomycetaceae</taxon>
        <taxon>Streptomyces</taxon>
    </lineage>
</organism>
<dbReference type="InterPro" id="IPR014942">
    <property type="entry name" value="AbiEii"/>
</dbReference>
<evidence type="ECO:0000256" key="1">
    <source>
        <dbReference type="SAM" id="MobiDB-lite"/>
    </source>
</evidence>
<protein>
    <recommendedName>
        <fullName evidence="4">Nucleotidyl transferase AbiEii toxin, Type IV TA system</fullName>
    </recommendedName>
</protein>
<accession>A0A918T5F9</accession>
<feature type="region of interest" description="Disordered" evidence="1">
    <location>
        <begin position="212"/>
        <end position="264"/>
    </location>
</feature>
<dbReference type="AlphaFoldDB" id="A0A918T5F9"/>
<evidence type="ECO:0008006" key="4">
    <source>
        <dbReference type="Google" id="ProtNLM"/>
    </source>
</evidence>
<keyword evidence="3" id="KW-1185">Reference proteome</keyword>
<evidence type="ECO:0000313" key="3">
    <source>
        <dbReference type="Proteomes" id="UP000644020"/>
    </source>
</evidence>
<reference evidence="2" key="1">
    <citation type="journal article" date="2014" name="Int. J. Syst. Evol. Microbiol.">
        <title>Complete genome sequence of Corynebacterium casei LMG S-19264T (=DSM 44701T), isolated from a smear-ripened cheese.</title>
        <authorList>
            <consortium name="US DOE Joint Genome Institute (JGI-PGF)"/>
            <person name="Walter F."/>
            <person name="Albersmeier A."/>
            <person name="Kalinowski J."/>
            <person name="Ruckert C."/>
        </authorList>
    </citation>
    <scope>NUCLEOTIDE SEQUENCE</scope>
    <source>
        <strain evidence="2">JCM 4518</strain>
    </source>
</reference>
<comment type="caution">
    <text evidence="2">The sequence shown here is derived from an EMBL/GenBank/DDBJ whole genome shotgun (WGS) entry which is preliminary data.</text>
</comment>
<feature type="compositionally biased region" description="Low complexity" evidence="1">
    <location>
        <begin position="213"/>
        <end position="233"/>
    </location>
</feature>
<gene>
    <name evidence="2" type="ORF">GCM10010305_45060</name>
</gene>
<dbReference type="RefSeq" id="WP_229849937.1">
    <property type="nucleotide sequence ID" value="NZ_BMUL01000012.1"/>
</dbReference>
<dbReference type="Proteomes" id="UP000644020">
    <property type="component" value="Unassembled WGS sequence"/>
</dbReference>